<keyword evidence="3" id="KW-1003">Cell membrane</keyword>
<sequence length="284" mass="31884">MSKSRKKVFMVKIIKYVVLSVVGIIFMAPLIFLVSNSFKTFSQIIQFPPSLIPKPFITTNYTALFDSTDPNYISFPTFIVNSLIVSVGVVIGTVISTVLVGYAFARLPCRLKNFLFIILLSTLMIPPSVLVIPIFKIYRDIHFLNTLKALIVPAFFGNAFFIFFMRQYIMGIPYELDEAAYIDGASRFTILWKILLPLCKPVIISVVVLEFVWTWTDFYTPLIYLTSESKMTLAVGLAMFQGQRQALLGLLAAATVISIVPMVVLFLAAQKYFVEGISFSGLKS</sequence>
<dbReference type="PANTHER" id="PTHR43744:SF12">
    <property type="entry name" value="ABC TRANSPORTER PERMEASE PROTEIN MG189-RELATED"/>
    <property type="match status" value="1"/>
</dbReference>
<evidence type="ECO:0000256" key="7">
    <source>
        <dbReference type="RuleBase" id="RU363032"/>
    </source>
</evidence>
<feature type="domain" description="ABC transmembrane type-1" evidence="8">
    <location>
        <begin position="79"/>
        <end position="269"/>
    </location>
</feature>
<dbReference type="CDD" id="cd06261">
    <property type="entry name" value="TM_PBP2"/>
    <property type="match status" value="1"/>
</dbReference>
<proteinExistence type="inferred from homology"/>
<feature type="transmembrane region" description="Helical" evidence="7">
    <location>
        <begin position="150"/>
        <end position="169"/>
    </location>
</feature>
<reference evidence="9 10" key="1">
    <citation type="submission" date="2022-11" db="EMBL/GenBank/DDBJ databases">
        <authorList>
            <person name="Caiyu Z."/>
        </authorList>
    </citation>
    <scope>NUCLEOTIDE SEQUENCE [LARGE SCALE GENOMIC DNA]</scope>
    <source>
        <strain evidence="9 10">YR-4</strain>
    </source>
</reference>
<comment type="similarity">
    <text evidence="7">Belongs to the binding-protein-dependent transport system permease family.</text>
</comment>
<name>A0ABT4BWB2_9FIRM</name>
<comment type="subcellular location">
    <subcellularLocation>
        <location evidence="1 7">Cell membrane</location>
        <topology evidence="1 7">Multi-pass membrane protein</topology>
    </subcellularLocation>
</comment>
<dbReference type="Proteomes" id="UP001082703">
    <property type="component" value="Unassembled WGS sequence"/>
</dbReference>
<feature type="transmembrane region" description="Helical" evidence="7">
    <location>
        <begin position="78"/>
        <end position="102"/>
    </location>
</feature>
<evidence type="ECO:0000259" key="8">
    <source>
        <dbReference type="PROSITE" id="PS50928"/>
    </source>
</evidence>
<feature type="transmembrane region" description="Helical" evidence="7">
    <location>
        <begin position="114"/>
        <end position="138"/>
    </location>
</feature>
<organism evidence="9 10">
    <name type="scientific">Caproiciproducens galactitolivorans</name>
    <dbReference type="NCBI Taxonomy" id="642589"/>
    <lineage>
        <taxon>Bacteria</taxon>
        <taxon>Bacillati</taxon>
        <taxon>Bacillota</taxon>
        <taxon>Clostridia</taxon>
        <taxon>Eubacteriales</taxon>
        <taxon>Acutalibacteraceae</taxon>
        <taxon>Caproiciproducens</taxon>
    </lineage>
</organism>
<feature type="transmembrane region" description="Helical" evidence="7">
    <location>
        <begin position="247"/>
        <end position="269"/>
    </location>
</feature>
<dbReference type="PANTHER" id="PTHR43744">
    <property type="entry name" value="ABC TRANSPORTER PERMEASE PROTEIN MG189-RELATED-RELATED"/>
    <property type="match status" value="1"/>
</dbReference>
<evidence type="ECO:0000256" key="1">
    <source>
        <dbReference type="ARBA" id="ARBA00004651"/>
    </source>
</evidence>
<dbReference type="SUPFAM" id="SSF161098">
    <property type="entry name" value="MetI-like"/>
    <property type="match status" value="1"/>
</dbReference>
<dbReference type="InterPro" id="IPR035906">
    <property type="entry name" value="MetI-like_sf"/>
</dbReference>
<feature type="transmembrane region" description="Helical" evidence="7">
    <location>
        <begin position="190"/>
        <end position="216"/>
    </location>
</feature>
<evidence type="ECO:0000256" key="3">
    <source>
        <dbReference type="ARBA" id="ARBA00022475"/>
    </source>
</evidence>
<dbReference type="EMBL" id="JAPOHA010000017">
    <property type="protein sequence ID" value="MCY1715177.1"/>
    <property type="molecule type" value="Genomic_DNA"/>
</dbReference>
<evidence type="ECO:0000313" key="9">
    <source>
        <dbReference type="EMBL" id="MCY1715177.1"/>
    </source>
</evidence>
<feature type="transmembrane region" description="Helical" evidence="7">
    <location>
        <begin position="222"/>
        <end position="240"/>
    </location>
</feature>
<keyword evidence="10" id="KW-1185">Reference proteome</keyword>
<evidence type="ECO:0000256" key="6">
    <source>
        <dbReference type="ARBA" id="ARBA00023136"/>
    </source>
</evidence>
<dbReference type="RefSeq" id="WP_268059214.1">
    <property type="nucleotide sequence ID" value="NZ_JAPOHA010000017.1"/>
</dbReference>
<dbReference type="Pfam" id="PF00528">
    <property type="entry name" value="BPD_transp_1"/>
    <property type="match status" value="1"/>
</dbReference>
<keyword evidence="4 7" id="KW-0812">Transmembrane</keyword>
<accession>A0ABT4BWB2</accession>
<keyword evidence="2 7" id="KW-0813">Transport</keyword>
<comment type="caution">
    <text evidence="9">The sequence shown here is derived from an EMBL/GenBank/DDBJ whole genome shotgun (WGS) entry which is preliminary data.</text>
</comment>
<dbReference type="Gene3D" id="1.10.3720.10">
    <property type="entry name" value="MetI-like"/>
    <property type="match status" value="1"/>
</dbReference>
<dbReference type="PROSITE" id="PS50928">
    <property type="entry name" value="ABC_TM1"/>
    <property type="match status" value="1"/>
</dbReference>
<protein>
    <submittedName>
        <fullName evidence="9">Carbohydrate ABC transporter permease</fullName>
    </submittedName>
</protein>
<keyword evidence="5 7" id="KW-1133">Transmembrane helix</keyword>
<evidence type="ECO:0000256" key="5">
    <source>
        <dbReference type="ARBA" id="ARBA00022989"/>
    </source>
</evidence>
<evidence type="ECO:0000256" key="4">
    <source>
        <dbReference type="ARBA" id="ARBA00022692"/>
    </source>
</evidence>
<dbReference type="InterPro" id="IPR000515">
    <property type="entry name" value="MetI-like"/>
</dbReference>
<evidence type="ECO:0000313" key="10">
    <source>
        <dbReference type="Proteomes" id="UP001082703"/>
    </source>
</evidence>
<keyword evidence="6 7" id="KW-0472">Membrane</keyword>
<evidence type="ECO:0000256" key="2">
    <source>
        <dbReference type="ARBA" id="ARBA00022448"/>
    </source>
</evidence>
<gene>
    <name evidence="9" type="ORF">OUY18_13060</name>
</gene>
<feature type="transmembrane region" description="Helical" evidence="7">
    <location>
        <begin position="13"/>
        <end position="34"/>
    </location>
</feature>